<dbReference type="Proteomes" id="UP000565711">
    <property type="component" value="Unassembled WGS sequence"/>
</dbReference>
<dbReference type="SUPFAM" id="SSF53850">
    <property type="entry name" value="Periplasmic binding protein-like II"/>
    <property type="match status" value="1"/>
</dbReference>
<organism evidence="3 4">
    <name type="scientific">Nocardia vermiculata</name>
    <dbReference type="NCBI Taxonomy" id="257274"/>
    <lineage>
        <taxon>Bacteria</taxon>
        <taxon>Bacillati</taxon>
        <taxon>Actinomycetota</taxon>
        <taxon>Actinomycetes</taxon>
        <taxon>Mycobacteriales</taxon>
        <taxon>Nocardiaceae</taxon>
        <taxon>Nocardia</taxon>
    </lineage>
</organism>
<dbReference type="PANTHER" id="PTHR30024:SF42">
    <property type="entry name" value="ALIPHATIC SULFONATES-BINDING PROTEIN-RELATED"/>
    <property type="match status" value="1"/>
</dbReference>
<name>A0A846XXP5_9NOCA</name>
<gene>
    <name evidence="3" type="ORF">HGA08_07965</name>
</gene>
<keyword evidence="4" id="KW-1185">Reference proteome</keyword>
<feature type="region of interest" description="Disordered" evidence="1">
    <location>
        <begin position="338"/>
        <end position="361"/>
    </location>
</feature>
<dbReference type="EMBL" id="JAAXOP010000003">
    <property type="protein sequence ID" value="NKY50141.1"/>
    <property type="molecule type" value="Genomic_DNA"/>
</dbReference>
<accession>A0A846XXP5</accession>
<sequence length="361" mass="38910">MRPALTIITAAVLATVALTGCGSRGEARTDANGVTLLSYMGWADQVTPPELAENLGFFEGKVKLDWIGNTNSGPQDIQTAATGQVDFGGAFAGAVAKLAAAGAPITAVLNYYGSDEKSFGGYYVTDDSPIRSVTDLVGKKIGVNTLGGQNEADVYEALKRAGLNSQQIDSVQLIALPTPNIEDSLRKGQIDVAGLTGQFQQRALANGGVRPVFTEIDEFGGPINGGPYVFRNDYIEKNPDVVRTFTTGVAKALEWERTTPRDQVIAKFTQIINDRHRAGESTESLKYWLSVGVPSRYGELSDGDFMRWERWLRDTDAIDGDLEPRKFYTNEFNAMLRPEAKGTTAQGEAHRKGSGTADTGN</sequence>
<comment type="caution">
    <text evidence="3">The sequence shown here is derived from an EMBL/GenBank/DDBJ whole genome shotgun (WGS) entry which is preliminary data.</text>
</comment>
<evidence type="ECO:0000259" key="2">
    <source>
        <dbReference type="Pfam" id="PF09084"/>
    </source>
</evidence>
<dbReference type="InterPro" id="IPR015168">
    <property type="entry name" value="SsuA/THI5"/>
</dbReference>
<protein>
    <submittedName>
        <fullName evidence="3">ABC transporter substrate-binding protein</fullName>
    </submittedName>
</protein>
<evidence type="ECO:0000313" key="3">
    <source>
        <dbReference type="EMBL" id="NKY50141.1"/>
    </source>
</evidence>
<dbReference type="Gene3D" id="3.40.190.10">
    <property type="entry name" value="Periplasmic binding protein-like II"/>
    <property type="match status" value="2"/>
</dbReference>
<feature type="domain" description="SsuA/THI5-like" evidence="2">
    <location>
        <begin position="51"/>
        <end position="261"/>
    </location>
</feature>
<reference evidence="3 4" key="1">
    <citation type="submission" date="2020-04" db="EMBL/GenBank/DDBJ databases">
        <title>MicrobeNet Type strains.</title>
        <authorList>
            <person name="Nicholson A.C."/>
        </authorList>
    </citation>
    <scope>NUCLEOTIDE SEQUENCE [LARGE SCALE GENOMIC DNA]</scope>
    <source>
        <strain evidence="3 4">JCM 12354</strain>
    </source>
</reference>
<dbReference type="Pfam" id="PF09084">
    <property type="entry name" value="NMT1"/>
    <property type="match status" value="1"/>
</dbReference>
<evidence type="ECO:0000313" key="4">
    <source>
        <dbReference type="Proteomes" id="UP000565711"/>
    </source>
</evidence>
<dbReference type="AlphaFoldDB" id="A0A846XXP5"/>
<dbReference type="PANTHER" id="PTHR30024">
    <property type="entry name" value="ALIPHATIC SULFONATES-BINDING PROTEIN-RELATED"/>
    <property type="match status" value="1"/>
</dbReference>
<evidence type="ECO:0000256" key="1">
    <source>
        <dbReference type="SAM" id="MobiDB-lite"/>
    </source>
</evidence>
<dbReference type="PROSITE" id="PS51257">
    <property type="entry name" value="PROKAR_LIPOPROTEIN"/>
    <property type="match status" value="1"/>
</dbReference>
<proteinExistence type="predicted"/>